<dbReference type="EMBL" id="UINC01098355">
    <property type="protein sequence ID" value="SVC56809.1"/>
    <property type="molecule type" value="Genomic_DNA"/>
</dbReference>
<evidence type="ECO:0000313" key="4">
    <source>
        <dbReference type="EMBL" id="SVC56809.1"/>
    </source>
</evidence>
<sequence length="342" mass="38181">MKTASPVGSLFLVCLAMGTSVWAEDTAEGLAFFEKKIRPVLVNNCYKCHSAKAKKLKAELYLDRKAGWVHGGENGPVVVPGKPAESRLLTAIRYKDNDLRMPPNKKLPKQVVADFEKWIAMGAPDPRDAPMEVARESSGPQSKSLEEGRKFWAFHPLVSPQPPTVKDESWGEDELDRHVLAKLEAKNLQPAAAADKATLLRRAYFDLTGLPPTVEQIDAFRADNSPDAFAKVVDALLDSPRFGERWGRHWLDVARYADTTGGGRNIAFPNAPRYREYVIESYNEDKPFDRFVKEQVAGDLLHSSTDAEYNENLTGSGFLALGPHNYELQDKALLRMEIVDEQ</sequence>
<keyword evidence="1" id="KW-0479">Metal-binding</keyword>
<gene>
    <name evidence="4" type="ORF">METZ01_LOCUS309663</name>
</gene>
<evidence type="ECO:0000256" key="1">
    <source>
        <dbReference type="ARBA" id="ARBA00022723"/>
    </source>
</evidence>
<dbReference type="PANTHER" id="PTHR35889">
    <property type="entry name" value="CYCLOINULO-OLIGOSACCHARIDE FRUCTANOTRANSFERASE-RELATED"/>
    <property type="match status" value="1"/>
</dbReference>
<accession>A0A382N6J9</accession>
<reference evidence="4" key="1">
    <citation type="submission" date="2018-05" db="EMBL/GenBank/DDBJ databases">
        <authorList>
            <person name="Lanie J.A."/>
            <person name="Ng W.-L."/>
            <person name="Kazmierczak K.M."/>
            <person name="Andrzejewski T.M."/>
            <person name="Davidsen T.M."/>
            <person name="Wayne K.J."/>
            <person name="Tettelin H."/>
            <person name="Glass J.I."/>
            <person name="Rusch D."/>
            <person name="Podicherti R."/>
            <person name="Tsui H.-C.T."/>
            <person name="Winkler M.E."/>
        </authorList>
    </citation>
    <scope>NUCLEOTIDE SEQUENCE</scope>
</reference>
<keyword evidence="2" id="KW-0408">Iron</keyword>
<name>A0A382N6J9_9ZZZZ</name>
<evidence type="ECO:0000259" key="3">
    <source>
        <dbReference type="PROSITE" id="PS51007"/>
    </source>
</evidence>
<dbReference type="AlphaFoldDB" id="A0A382N6J9"/>
<dbReference type="GO" id="GO:0009055">
    <property type="term" value="F:electron transfer activity"/>
    <property type="evidence" value="ECO:0007669"/>
    <property type="project" value="InterPro"/>
</dbReference>
<dbReference type="PROSITE" id="PS51007">
    <property type="entry name" value="CYTC"/>
    <property type="match status" value="1"/>
</dbReference>
<protein>
    <recommendedName>
        <fullName evidence="3">Cytochrome c domain-containing protein</fullName>
    </recommendedName>
</protein>
<dbReference type="GO" id="GO:0020037">
    <property type="term" value="F:heme binding"/>
    <property type="evidence" value="ECO:0007669"/>
    <property type="project" value="InterPro"/>
</dbReference>
<dbReference type="PANTHER" id="PTHR35889:SF3">
    <property type="entry name" value="F-BOX DOMAIN-CONTAINING PROTEIN"/>
    <property type="match status" value="1"/>
</dbReference>
<dbReference type="Pfam" id="PF07635">
    <property type="entry name" value="PSCyt1"/>
    <property type="match status" value="1"/>
</dbReference>
<dbReference type="InterPro" id="IPR011444">
    <property type="entry name" value="DUF1549"/>
</dbReference>
<feature type="non-terminal residue" evidence="4">
    <location>
        <position position="342"/>
    </location>
</feature>
<dbReference type="InterPro" id="IPR009056">
    <property type="entry name" value="Cyt_c-like_dom"/>
</dbReference>
<dbReference type="GO" id="GO:0046872">
    <property type="term" value="F:metal ion binding"/>
    <property type="evidence" value="ECO:0007669"/>
    <property type="project" value="UniProtKB-KW"/>
</dbReference>
<feature type="domain" description="Cytochrome c" evidence="3">
    <location>
        <begin position="24"/>
        <end position="204"/>
    </location>
</feature>
<dbReference type="Pfam" id="PF07583">
    <property type="entry name" value="PSCyt2"/>
    <property type="match status" value="1"/>
</dbReference>
<organism evidence="4">
    <name type="scientific">marine metagenome</name>
    <dbReference type="NCBI Taxonomy" id="408172"/>
    <lineage>
        <taxon>unclassified sequences</taxon>
        <taxon>metagenomes</taxon>
        <taxon>ecological metagenomes</taxon>
    </lineage>
</organism>
<proteinExistence type="predicted"/>
<dbReference type="InterPro" id="IPR011429">
    <property type="entry name" value="Cyt_c_Planctomycete-type"/>
</dbReference>
<evidence type="ECO:0000256" key="2">
    <source>
        <dbReference type="ARBA" id="ARBA00023004"/>
    </source>
</evidence>